<evidence type="ECO:0000259" key="3">
    <source>
        <dbReference type="Pfam" id="PF13360"/>
    </source>
</evidence>
<organism evidence="4 5">
    <name type="scientific">Fimbriiglobus ruber</name>
    <dbReference type="NCBI Taxonomy" id="1908690"/>
    <lineage>
        <taxon>Bacteria</taxon>
        <taxon>Pseudomonadati</taxon>
        <taxon>Planctomycetota</taxon>
        <taxon>Planctomycetia</taxon>
        <taxon>Gemmatales</taxon>
        <taxon>Gemmataceae</taxon>
        <taxon>Fimbriiglobus</taxon>
    </lineage>
</organism>
<evidence type="ECO:0000256" key="2">
    <source>
        <dbReference type="SAM" id="SignalP"/>
    </source>
</evidence>
<proteinExistence type="predicted"/>
<feature type="domain" description="Pyrrolo-quinoline quinone repeat" evidence="3">
    <location>
        <begin position="305"/>
        <end position="377"/>
    </location>
</feature>
<keyword evidence="5" id="KW-1185">Reference proteome</keyword>
<dbReference type="SUPFAM" id="SSF50998">
    <property type="entry name" value="Quinoprotein alcohol dehydrogenase-like"/>
    <property type="match status" value="1"/>
</dbReference>
<dbReference type="InterPro" id="IPR015943">
    <property type="entry name" value="WD40/YVTN_repeat-like_dom_sf"/>
</dbReference>
<dbReference type="InterPro" id="IPR002372">
    <property type="entry name" value="PQQ_rpt_dom"/>
</dbReference>
<feature type="domain" description="Pyrrolo-quinoline quinone repeat" evidence="3">
    <location>
        <begin position="131"/>
        <end position="292"/>
    </location>
</feature>
<evidence type="ECO:0000313" key="4">
    <source>
        <dbReference type="EMBL" id="OWK39660.1"/>
    </source>
</evidence>
<dbReference type="PANTHER" id="PTHR34512:SF30">
    <property type="entry name" value="OUTER MEMBRANE PROTEIN ASSEMBLY FACTOR BAMB"/>
    <property type="match status" value="1"/>
</dbReference>
<feature type="signal peptide" evidence="2">
    <location>
        <begin position="1"/>
        <end position="21"/>
    </location>
</feature>
<protein>
    <recommendedName>
        <fullName evidence="3">Pyrrolo-quinoline quinone repeat domain-containing protein</fullName>
    </recommendedName>
</protein>
<dbReference type="InterPro" id="IPR011047">
    <property type="entry name" value="Quinoprotein_ADH-like_sf"/>
</dbReference>
<feature type="chain" id="PRO_5012465996" description="Pyrrolo-quinoline quinone repeat domain-containing protein" evidence="2">
    <location>
        <begin position="22"/>
        <end position="423"/>
    </location>
</feature>
<comment type="caution">
    <text evidence="4">The sequence shown here is derived from an EMBL/GenBank/DDBJ whole genome shotgun (WGS) entry which is preliminary data.</text>
</comment>
<dbReference type="AlphaFoldDB" id="A0A225DDM8"/>
<gene>
    <name evidence="4" type="ORF">FRUB_05550</name>
</gene>
<keyword evidence="2" id="KW-0732">Signal</keyword>
<dbReference type="RefSeq" id="WP_088256540.1">
    <property type="nucleotide sequence ID" value="NZ_NIDE01000009.1"/>
</dbReference>
<dbReference type="EMBL" id="NIDE01000009">
    <property type="protein sequence ID" value="OWK39660.1"/>
    <property type="molecule type" value="Genomic_DNA"/>
</dbReference>
<dbReference type="Pfam" id="PF13360">
    <property type="entry name" value="PQQ_2"/>
    <property type="match status" value="2"/>
</dbReference>
<dbReference type="OrthoDB" id="244732at2"/>
<accession>A0A225DDM8</accession>
<dbReference type="PANTHER" id="PTHR34512">
    <property type="entry name" value="CELL SURFACE PROTEIN"/>
    <property type="match status" value="1"/>
</dbReference>
<reference evidence="5" key="1">
    <citation type="submission" date="2017-06" db="EMBL/GenBank/DDBJ databases">
        <title>Genome analysis of Fimbriiglobus ruber SP5, the first member of the order Planctomycetales with confirmed chitinolytic capability.</title>
        <authorList>
            <person name="Ravin N.V."/>
            <person name="Rakitin A.L."/>
            <person name="Ivanova A.A."/>
            <person name="Beletsky A.V."/>
            <person name="Kulichevskaya I.S."/>
            <person name="Mardanov A.V."/>
            <person name="Dedysh S.N."/>
        </authorList>
    </citation>
    <scope>NUCLEOTIDE SEQUENCE [LARGE SCALE GENOMIC DNA]</scope>
    <source>
        <strain evidence="5">SP5</strain>
    </source>
</reference>
<feature type="region of interest" description="Disordered" evidence="1">
    <location>
        <begin position="22"/>
        <end position="44"/>
    </location>
</feature>
<dbReference type="Gene3D" id="2.40.10.480">
    <property type="match status" value="1"/>
</dbReference>
<evidence type="ECO:0000256" key="1">
    <source>
        <dbReference type="SAM" id="MobiDB-lite"/>
    </source>
</evidence>
<dbReference type="Proteomes" id="UP000214646">
    <property type="component" value="Unassembled WGS sequence"/>
</dbReference>
<name>A0A225DDM8_9BACT</name>
<sequence>MSRRYLLTTLLAIAAAAPAAAENWPQWRGPKNDGHSTEKGLPATWGPNNNVVWKAKLPGPGASTPCIWGDRIFITAEEGADLVVVCIGTDGAEKWKRKLGSGSMKARGDEGNAASASCSTDGKLVYAFMGDGHLGCFDFNGNVVWTLDAQATYGKFTIQFGGHWTPVLYKDRLYLCLMHRKTQMIVALDKATGAEVWKADRKSDGKGEALDVYASPFIWENEAGTKALLIYHGNDYCTAHDLENGAEVWRVAELNPKAKYNMAWRAVSSPLVTPNLIVVPSCKNGVTVAIDPNKAKGTILPGNPAELWRLEKGTPDVPSPLLVDGVVYIERETSTIAAYDAKNGKPLYSETVTSERHRANPVYADGKIFLVGREGTMPVVKAGTTFELLAKNKLPDIFSSSPAVSGGRIYFRGWNYLWAIGTK</sequence>
<evidence type="ECO:0000313" key="5">
    <source>
        <dbReference type="Proteomes" id="UP000214646"/>
    </source>
</evidence>
<dbReference type="Gene3D" id="2.130.10.10">
    <property type="entry name" value="YVTN repeat-like/Quinoprotein amine dehydrogenase"/>
    <property type="match status" value="1"/>
</dbReference>